<protein>
    <recommendedName>
        <fullName evidence="4">Chromosome partitioning protein ParB</fullName>
    </recommendedName>
</protein>
<comment type="caution">
    <text evidence="2">The sequence shown here is derived from an EMBL/GenBank/DDBJ whole genome shotgun (WGS) entry which is preliminary data.</text>
</comment>
<dbReference type="InParanoid" id="A0A395JLX3"/>
<organism evidence="2 3">
    <name type="scientific">Arenicella xantha</name>
    <dbReference type="NCBI Taxonomy" id="644221"/>
    <lineage>
        <taxon>Bacteria</taxon>
        <taxon>Pseudomonadati</taxon>
        <taxon>Pseudomonadota</taxon>
        <taxon>Gammaproteobacteria</taxon>
        <taxon>Arenicellales</taxon>
        <taxon>Arenicellaceae</taxon>
        <taxon>Arenicella</taxon>
    </lineage>
</organism>
<accession>A0A395JLX3</accession>
<gene>
    <name evidence="2" type="ORF">DFR28_10124</name>
</gene>
<evidence type="ECO:0000256" key="1">
    <source>
        <dbReference type="SAM" id="SignalP"/>
    </source>
</evidence>
<keyword evidence="3" id="KW-1185">Reference proteome</keyword>
<dbReference type="AlphaFoldDB" id="A0A395JLX3"/>
<evidence type="ECO:0008006" key="4">
    <source>
        <dbReference type="Google" id="ProtNLM"/>
    </source>
</evidence>
<proteinExistence type="predicted"/>
<keyword evidence="1" id="KW-0732">Signal</keyword>
<reference evidence="2 3" key="1">
    <citation type="submission" date="2018-06" db="EMBL/GenBank/DDBJ databases">
        <title>Genomic Encyclopedia of Type Strains, Phase IV (KMG-IV): sequencing the most valuable type-strain genomes for metagenomic binning, comparative biology and taxonomic classification.</title>
        <authorList>
            <person name="Goeker M."/>
        </authorList>
    </citation>
    <scope>NUCLEOTIDE SEQUENCE [LARGE SCALE GENOMIC DNA]</scope>
    <source>
        <strain evidence="2 3">DSM 24032</strain>
    </source>
</reference>
<feature type="signal peptide" evidence="1">
    <location>
        <begin position="1"/>
        <end position="28"/>
    </location>
</feature>
<feature type="chain" id="PRO_5017374477" description="Chromosome partitioning protein ParB" evidence="1">
    <location>
        <begin position="29"/>
        <end position="84"/>
    </location>
</feature>
<sequence length="84" mass="8689">MKLSNNIVRSFIFTATLAGAGAIGSASAASACKGLDTDACASNSSCRWVEGYERKDGRQVKAFCRSSPVSKKAAKAKSGDEPAK</sequence>
<dbReference type="PROSITE" id="PS51257">
    <property type="entry name" value="PROKAR_LIPOPROTEIN"/>
    <property type="match status" value="1"/>
</dbReference>
<dbReference type="EMBL" id="QNRT01000001">
    <property type="protein sequence ID" value="RBP52644.1"/>
    <property type="molecule type" value="Genomic_DNA"/>
</dbReference>
<evidence type="ECO:0000313" key="3">
    <source>
        <dbReference type="Proteomes" id="UP000253083"/>
    </source>
</evidence>
<dbReference type="OrthoDB" id="346235at2"/>
<dbReference type="Proteomes" id="UP000253083">
    <property type="component" value="Unassembled WGS sequence"/>
</dbReference>
<dbReference type="RefSeq" id="WP_113952278.1">
    <property type="nucleotide sequence ID" value="NZ_QNRT01000001.1"/>
</dbReference>
<evidence type="ECO:0000313" key="2">
    <source>
        <dbReference type="EMBL" id="RBP52644.1"/>
    </source>
</evidence>
<name>A0A395JLX3_9GAMM</name>